<evidence type="ECO:0000313" key="2">
    <source>
        <dbReference type="Proteomes" id="UP000287651"/>
    </source>
</evidence>
<gene>
    <name evidence="1" type="ORF">B296_00031569</name>
</gene>
<name>A0A426XZU8_ENSVE</name>
<dbReference type="AlphaFoldDB" id="A0A426XZU8"/>
<sequence>MQRLPRPSCINTTTAQISTSPGITTPVGAIDITILVALLRVDRSCNKKDTAMAPPYSSGCAFAISCCCHLSSNPLLPLHGSKRGYLFVPCLTFSPSVLRWPSEPSSNSLHLCHSQYRTEPPQL</sequence>
<accession>A0A426XZU8</accession>
<evidence type="ECO:0000313" key="1">
    <source>
        <dbReference type="EMBL" id="RRT45058.1"/>
    </source>
</evidence>
<dbReference type="Proteomes" id="UP000287651">
    <property type="component" value="Unassembled WGS sequence"/>
</dbReference>
<proteinExistence type="predicted"/>
<comment type="caution">
    <text evidence="1">The sequence shown here is derived from an EMBL/GenBank/DDBJ whole genome shotgun (WGS) entry which is preliminary data.</text>
</comment>
<protein>
    <submittedName>
        <fullName evidence="1">Uncharacterized protein</fullName>
    </submittedName>
</protein>
<dbReference type="EMBL" id="AMZH03016072">
    <property type="protein sequence ID" value="RRT45058.1"/>
    <property type="molecule type" value="Genomic_DNA"/>
</dbReference>
<organism evidence="1 2">
    <name type="scientific">Ensete ventricosum</name>
    <name type="common">Abyssinian banana</name>
    <name type="synonym">Musa ensete</name>
    <dbReference type="NCBI Taxonomy" id="4639"/>
    <lineage>
        <taxon>Eukaryota</taxon>
        <taxon>Viridiplantae</taxon>
        <taxon>Streptophyta</taxon>
        <taxon>Embryophyta</taxon>
        <taxon>Tracheophyta</taxon>
        <taxon>Spermatophyta</taxon>
        <taxon>Magnoliopsida</taxon>
        <taxon>Liliopsida</taxon>
        <taxon>Zingiberales</taxon>
        <taxon>Musaceae</taxon>
        <taxon>Ensete</taxon>
    </lineage>
</organism>
<reference evidence="1 2" key="1">
    <citation type="journal article" date="2014" name="Agronomy (Basel)">
        <title>A Draft Genome Sequence for Ensete ventricosum, the Drought-Tolerant Tree Against Hunger.</title>
        <authorList>
            <person name="Harrison J."/>
            <person name="Moore K.A."/>
            <person name="Paszkiewicz K."/>
            <person name="Jones T."/>
            <person name="Grant M."/>
            <person name="Ambacheew D."/>
            <person name="Muzemil S."/>
            <person name="Studholme D.J."/>
        </authorList>
    </citation>
    <scope>NUCLEOTIDE SEQUENCE [LARGE SCALE GENOMIC DNA]</scope>
</reference>